<sequence>MGQGNPKHNYRLGREWIESSPEEKDLGVLVDEKLNMSRQCVLAAQKANHILGCIKRNMTSRSREVILPLYSALMRPYLEYYV</sequence>
<name>A0ABC9WAJ7_GRUJA</name>
<reference evidence="1 2" key="1">
    <citation type="submission" date="2024-06" db="EMBL/GenBank/DDBJ databases">
        <title>The draft genome of Grus japonensis, version 3.</title>
        <authorList>
            <person name="Nabeshima K."/>
            <person name="Suzuki S."/>
            <person name="Onuma M."/>
        </authorList>
    </citation>
    <scope>NUCLEOTIDE SEQUENCE [LARGE SCALE GENOMIC DNA]</scope>
    <source>
        <strain evidence="1 2">451A</strain>
    </source>
</reference>
<accession>A0ABC9WAJ7</accession>
<gene>
    <name evidence="1" type="ORF">GRJ2_000678300</name>
</gene>
<organism evidence="1 2">
    <name type="scientific">Grus japonensis</name>
    <name type="common">Japanese crane</name>
    <name type="synonym">Red-crowned crane</name>
    <dbReference type="NCBI Taxonomy" id="30415"/>
    <lineage>
        <taxon>Eukaryota</taxon>
        <taxon>Metazoa</taxon>
        <taxon>Chordata</taxon>
        <taxon>Craniata</taxon>
        <taxon>Vertebrata</taxon>
        <taxon>Euteleostomi</taxon>
        <taxon>Archelosauria</taxon>
        <taxon>Archosauria</taxon>
        <taxon>Dinosauria</taxon>
        <taxon>Saurischia</taxon>
        <taxon>Theropoda</taxon>
        <taxon>Coelurosauria</taxon>
        <taxon>Aves</taxon>
        <taxon>Neognathae</taxon>
        <taxon>Neoaves</taxon>
        <taxon>Gruiformes</taxon>
        <taxon>Gruidae</taxon>
        <taxon>Grus</taxon>
    </lineage>
</organism>
<evidence type="ECO:0000313" key="2">
    <source>
        <dbReference type="Proteomes" id="UP001623348"/>
    </source>
</evidence>
<evidence type="ECO:0000313" key="1">
    <source>
        <dbReference type="EMBL" id="GAB0182130.1"/>
    </source>
</evidence>
<dbReference type="PANTHER" id="PTHR33332">
    <property type="entry name" value="REVERSE TRANSCRIPTASE DOMAIN-CONTAINING PROTEIN"/>
    <property type="match status" value="1"/>
</dbReference>
<comment type="caution">
    <text evidence="1">The sequence shown here is derived from an EMBL/GenBank/DDBJ whole genome shotgun (WGS) entry which is preliminary data.</text>
</comment>
<dbReference type="Proteomes" id="UP001623348">
    <property type="component" value="Unassembled WGS sequence"/>
</dbReference>
<protein>
    <submittedName>
        <fullName evidence="1">Uncharacterized protein</fullName>
    </submittedName>
</protein>
<keyword evidence="2" id="KW-1185">Reference proteome</keyword>
<dbReference type="EMBL" id="BAAFJT010000002">
    <property type="protein sequence ID" value="GAB0182130.1"/>
    <property type="molecule type" value="Genomic_DNA"/>
</dbReference>
<dbReference type="AlphaFoldDB" id="A0ABC9WAJ7"/>
<proteinExistence type="predicted"/>